<dbReference type="Proteomes" id="UP001180616">
    <property type="component" value="Chromosome"/>
</dbReference>
<dbReference type="InterPro" id="IPR045584">
    <property type="entry name" value="Pilin-like"/>
</dbReference>
<keyword evidence="3" id="KW-1185">Reference proteome</keyword>
<organism evidence="2 3">
    <name type="scientific">Nitratidesulfovibrio liaohensis</name>
    <dbReference type="NCBI Taxonomy" id="2604158"/>
    <lineage>
        <taxon>Bacteria</taxon>
        <taxon>Pseudomonadati</taxon>
        <taxon>Thermodesulfobacteriota</taxon>
        <taxon>Desulfovibrionia</taxon>
        <taxon>Desulfovibrionales</taxon>
        <taxon>Desulfovibrionaceae</taxon>
        <taxon>Nitratidesulfovibrio</taxon>
    </lineage>
</organism>
<accession>A0ABY9R6K8</accession>
<dbReference type="Gene3D" id="3.30.700.10">
    <property type="entry name" value="Glycoprotein, Type 4 Pilin"/>
    <property type="match status" value="1"/>
</dbReference>
<name>A0ABY9R6K8_9BACT</name>
<dbReference type="NCBIfam" id="TIGR02532">
    <property type="entry name" value="IV_pilin_GFxxxE"/>
    <property type="match status" value="1"/>
</dbReference>
<dbReference type="PROSITE" id="PS00409">
    <property type="entry name" value="PROKAR_NTER_METHYL"/>
    <property type="match status" value="1"/>
</dbReference>
<gene>
    <name evidence="2" type="ORF">KPS_001286</name>
</gene>
<evidence type="ECO:0000313" key="3">
    <source>
        <dbReference type="Proteomes" id="UP001180616"/>
    </source>
</evidence>
<evidence type="ECO:0000256" key="1">
    <source>
        <dbReference type="SAM" id="Phobius"/>
    </source>
</evidence>
<protein>
    <submittedName>
        <fullName evidence="2">Prepilin-type N-terminal cleavage/methylation domain-containing protein</fullName>
    </submittedName>
</protein>
<dbReference type="Pfam" id="PF07963">
    <property type="entry name" value="N_methyl"/>
    <property type="match status" value="1"/>
</dbReference>
<dbReference type="InterPro" id="IPR012902">
    <property type="entry name" value="N_methyl_site"/>
</dbReference>
<reference evidence="2" key="1">
    <citation type="submission" date="2023-09" db="EMBL/GenBank/DDBJ databases">
        <authorList>
            <consortium name="CW5 consortium"/>
            <person name="Lu C.-W."/>
        </authorList>
    </citation>
    <scope>NUCLEOTIDE SEQUENCE</scope>
    <source>
        <strain evidence="2">KPS</strain>
    </source>
</reference>
<proteinExistence type="predicted"/>
<sequence>MIRNRKDRQKEAGFTLIEIIAVLVILGVLAAVAVPKYFDLQENARQSAVDAAAAELQARLNQRFAQALLAGSNCAAAQTAAQTEVTNNSVIGGGWTVSGISWAQAAQGGGTQQVFESSVSLSHPTVTGGTAIAASEAANTKALQTPACN</sequence>
<keyword evidence="1" id="KW-1133">Transmembrane helix</keyword>
<feature type="transmembrane region" description="Helical" evidence="1">
    <location>
        <begin position="12"/>
        <end position="34"/>
    </location>
</feature>
<keyword evidence="1" id="KW-0812">Transmembrane</keyword>
<dbReference type="SUPFAM" id="SSF54523">
    <property type="entry name" value="Pili subunits"/>
    <property type="match status" value="1"/>
</dbReference>
<keyword evidence="1" id="KW-0472">Membrane</keyword>
<dbReference type="EMBL" id="CP133659">
    <property type="protein sequence ID" value="WMW67262.1"/>
    <property type="molecule type" value="Genomic_DNA"/>
</dbReference>
<evidence type="ECO:0000313" key="2">
    <source>
        <dbReference type="EMBL" id="WMW67262.1"/>
    </source>
</evidence>